<comment type="caution">
    <text evidence="1">The sequence shown here is derived from an EMBL/GenBank/DDBJ whole genome shotgun (WGS) entry which is preliminary data.</text>
</comment>
<accession>A0A0E9N1B5</accession>
<dbReference type="STRING" id="1220578.FPE01S_02_05310"/>
<reference evidence="1 2" key="1">
    <citation type="submission" date="2015-04" db="EMBL/GenBank/DDBJ databases">
        <title>Whole genome shotgun sequence of Flavihumibacter petaseus NBRC 106054.</title>
        <authorList>
            <person name="Miyazawa S."/>
            <person name="Hosoyama A."/>
            <person name="Hashimoto M."/>
            <person name="Noguchi M."/>
            <person name="Tsuchikane K."/>
            <person name="Ohji S."/>
            <person name="Yamazoe A."/>
            <person name="Ichikawa N."/>
            <person name="Kimura A."/>
            <person name="Fujita N."/>
        </authorList>
    </citation>
    <scope>NUCLEOTIDE SEQUENCE [LARGE SCALE GENOMIC DNA]</scope>
    <source>
        <strain evidence="1 2">NBRC 106054</strain>
    </source>
</reference>
<evidence type="ECO:0000313" key="2">
    <source>
        <dbReference type="Proteomes" id="UP000033121"/>
    </source>
</evidence>
<proteinExistence type="predicted"/>
<keyword evidence="2" id="KW-1185">Reference proteome</keyword>
<gene>
    <name evidence="1" type="ORF">FPE01S_02_05310</name>
</gene>
<dbReference type="RefSeq" id="WP_046369308.1">
    <property type="nucleotide sequence ID" value="NZ_BBWV01000002.1"/>
</dbReference>
<name>A0A0E9N1B5_9BACT</name>
<dbReference type="Proteomes" id="UP000033121">
    <property type="component" value="Unassembled WGS sequence"/>
</dbReference>
<dbReference type="OrthoDB" id="997414at2"/>
<evidence type="ECO:0000313" key="1">
    <source>
        <dbReference type="EMBL" id="GAO43426.1"/>
    </source>
</evidence>
<dbReference type="AlphaFoldDB" id="A0A0E9N1B5"/>
<protein>
    <submittedName>
        <fullName evidence="1">Uncharacterized protein</fullName>
    </submittedName>
</protein>
<organism evidence="1 2">
    <name type="scientific">Flavihumibacter petaseus NBRC 106054</name>
    <dbReference type="NCBI Taxonomy" id="1220578"/>
    <lineage>
        <taxon>Bacteria</taxon>
        <taxon>Pseudomonadati</taxon>
        <taxon>Bacteroidota</taxon>
        <taxon>Chitinophagia</taxon>
        <taxon>Chitinophagales</taxon>
        <taxon>Chitinophagaceae</taxon>
        <taxon>Flavihumibacter</taxon>
    </lineage>
</organism>
<sequence>MKTKMLLAGLLFLQGLTAQKVDLDRFSFSVAYRDLPRQPIDSGYHTYAFQLQTGPLMRVAREQARGTETLYIEGWMGVVDGADIAVSLVMEDLVVTKSAIAEREEVKKDKEGKIISARRFYAPVLTYYYAARMELRDRQGRTLQSRQLVTRNQSFQYTGPEKSSRAEVSGLMMNSFDLTGPLSYSVVTKTIRDLSVDLTNSYGYAERRISDQVWVLDSRQHPEYEAFRQHWGNVKNGLILLQPDVPLDDVKRSIASDITYFESLPDKYSGRSKADRKLRYAAYYMLAKIHYYLDNPGLSATAATSLVLNDYDSRDGKYLEAAALELMEIFRINKRHSRHFPLYFDGMAATNQ</sequence>
<dbReference type="EMBL" id="BBWV01000002">
    <property type="protein sequence ID" value="GAO43426.1"/>
    <property type="molecule type" value="Genomic_DNA"/>
</dbReference>